<evidence type="ECO:0008006" key="17">
    <source>
        <dbReference type="Google" id="ProtNLM"/>
    </source>
</evidence>
<keyword evidence="9" id="KW-0675">Receptor</keyword>
<evidence type="ECO:0000313" key="16">
    <source>
        <dbReference type="Proteomes" id="UP000826271"/>
    </source>
</evidence>
<dbReference type="InterPro" id="IPR011009">
    <property type="entry name" value="Kinase-like_dom_sf"/>
</dbReference>
<dbReference type="Gene3D" id="1.10.510.10">
    <property type="entry name" value="Transferase(Phosphotransferase) domain 1"/>
    <property type="match status" value="1"/>
</dbReference>
<evidence type="ECO:0000256" key="8">
    <source>
        <dbReference type="ARBA" id="ARBA00022840"/>
    </source>
</evidence>
<proteinExistence type="predicted"/>
<evidence type="ECO:0000256" key="12">
    <source>
        <dbReference type="PROSITE-ProRule" id="PRU10141"/>
    </source>
</evidence>
<keyword evidence="7" id="KW-0418">Kinase</keyword>
<dbReference type="Proteomes" id="UP000826271">
    <property type="component" value="Unassembled WGS sequence"/>
</dbReference>
<name>A0AAV6XRI5_9LAMI</name>
<keyword evidence="6 12" id="KW-0547">Nucleotide-binding</keyword>
<evidence type="ECO:0000256" key="5">
    <source>
        <dbReference type="ARBA" id="ARBA00022737"/>
    </source>
</evidence>
<evidence type="ECO:0000259" key="14">
    <source>
        <dbReference type="PROSITE" id="PS51473"/>
    </source>
</evidence>
<evidence type="ECO:0000256" key="6">
    <source>
        <dbReference type="ARBA" id="ARBA00022741"/>
    </source>
</evidence>
<dbReference type="Pfam" id="PF01657">
    <property type="entry name" value="Stress-antifung"/>
    <property type="match status" value="2"/>
</dbReference>
<evidence type="ECO:0000259" key="13">
    <source>
        <dbReference type="PROSITE" id="PS50011"/>
    </source>
</evidence>
<dbReference type="PANTHER" id="PTHR47973">
    <property type="entry name" value="CYSTEINE-RICH RECEPTOR-LIKE PROTEIN KINASE 3"/>
    <property type="match status" value="1"/>
</dbReference>
<dbReference type="InterPro" id="IPR017441">
    <property type="entry name" value="Protein_kinase_ATP_BS"/>
</dbReference>
<keyword evidence="16" id="KW-1185">Reference proteome</keyword>
<evidence type="ECO:0000256" key="9">
    <source>
        <dbReference type="ARBA" id="ARBA00023170"/>
    </source>
</evidence>
<feature type="domain" description="Gnk2-homologous" evidence="14">
    <location>
        <begin position="95"/>
        <end position="196"/>
    </location>
</feature>
<keyword evidence="1" id="KW-0723">Serine/threonine-protein kinase</keyword>
<evidence type="ECO:0000313" key="15">
    <source>
        <dbReference type="EMBL" id="KAG8383191.1"/>
    </source>
</evidence>
<dbReference type="Gene3D" id="3.30.430.20">
    <property type="entry name" value="Gnk2 domain, C-X8-C-X2-C motif"/>
    <property type="match status" value="2"/>
</dbReference>
<evidence type="ECO:0000256" key="2">
    <source>
        <dbReference type="ARBA" id="ARBA00022553"/>
    </source>
</evidence>
<dbReference type="SUPFAM" id="SSF56112">
    <property type="entry name" value="Protein kinase-like (PK-like)"/>
    <property type="match status" value="1"/>
</dbReference>
<comment type="catalytic activity">
    <reaction evidence="11">
        <text>L-threonyl-[protein] + ATP = O-phospho-L-threonyl-[protein] + ADP + H(+)</text>
        <dbReference type="Rhea" id="RHEA:46608"/>
        <dbReference type="Rhea" id="RHEA-COMP:11060"/>
        <dbReference type="Rhea" id="RHEA-COMP:11605"/>
        <dbReference type="ChEBI" id="CHEBI:15378"/>
        <dbReference type="ChEBI" id="CHEBI:30013"/>
        <dbReference type="ChEBI" id="CHEBI:30616"/>
        <dbReference type="ChEBI" id="CHEBI:61977"/>
        <dbReference type="ChEBI" id="CHEBI:456216"/>
    </reaction>
</comment>
<dbReference type="EMBL" id="WHWC01000005">
    <property type="protein sequence ID" value="KAG8383191.1"/>
    <property type="molecule type" value="Genomic_DNA"/>
</dbReference>
<protein>
    <recommendedName>
        <fullName evidence="17">Cysteine-rich receptor-like protein kinase 2</fullName>
    </recommendedName>
</protein>
<dbReference type="InterPro" id="IPR052059">
    <property type="entry name" value="CR_Ser/Thr_kinase"/>
</dbReference>
<keyword evidence="5" id="KW-0677">Repeat</keyword>
<feature type="domain" description="Protein kinase" evidence="13">
    <location>
        <begin position="347"/>
        <end position="568"/>
    </location>
</feature>
<feature type="domain" description="Gnk2-homologous" evidence="14">
    <location>
        <begin position="201"/>
        <end position="306"/>
    </location>
</feature>
<feature type="binding site" evidence="12">
    <location>
        <position position="375"/>
    </location>
    <ligand>
        <name>ATP</name>
        <dbReference type="ChEBI" id="CHEBI:30616"/>
    </ligand>
</feature>
<evidence type="ECO:0000256" key="11">
    <source>
        <dbReference type="ARBA" id="ARBA00047951"/>
    </source>
</evidence>
<dbReference type="AlphaFoldDB" id="A0AAV6XRI5"/>
<evidence type="ECO:0000256" key="1">
    <source>
        <dbReference type="ARBA" id="ARBA00022527"/>
    </source>
</evidence>
<evidence type="ECO:0000256" key="7">
    <source>
        <dbReference type="ARBA" id="ARBA00022777"/>
    </source>
</evidence>
<dbReference type="GO" id="GO:0004674">
    <property type="term" value="F:protein serine/threonine kinase activity"/>
    <property type="evidence" value="ECO:0007669"/>
    <property type="project" value="UniProtKB-KW"/>
</dbReference>
<dbReference type="PROSITE" id="PS00107">
    <property type="entry name" value="PROTEIN_KINASE_ATP"/>
    <property type="match status" value="1"/>
</dbReference>
<dbReference type="InterPro" id="IPR038408">
    <property type="entry name" value="GNK2_sf"/>
</dbReference>
<evidence type="ECO:0000256" key="4">
    <source>
        <dbReference type="ARBA" id="ARBA00022729"/>
    </source>
</evidence>
<dbReference type="FunFam" id="3.30.430.20:FF:000015">
    <property type="entry name" value="Cysteine-rich receptor-like protein kinase 3"/>
    <property type="match status" value="1"/>
</dbReference>
<dbReference type="PROSITE" id="PS51473">
    <property type="entry name" value="GNK2"/>
    <property type="match status" value="2"/>
</dbReference>
<dbReference type="InterPro" id="IPR002902">
    <property type="entry name" value="GNK2"/>
</dbReference>
<dbReference type="InterPro" id="IPR000719">
    <property type="entry name" value="Prot_kinase_dom"/>
</dbReference>
<comment type="catalytic activity">
    <reaction evidence="10">
        <text>L-seryl-[protein] + ATP = O-phospho-L-seryl-[protein] + ADP + H(+)</text>
        <dbReference type="Rhea" id="RHEA:17989"/>
        <dbReference type="Rhea" id="RHEA-COMP:9863"/>
        <dbReference type="Rhea" id="RHEA-COMP:11604"/>
        <dbReference type="ChEBI" id="CHEBI:15378"/>
        <dbReference type="ChEBI" id="CHEBI:29999"/>
        <dbReference type="ChEBI" id="CHEBI:30616"/>
        <dbReference type="ChEBI" id="CHEBI:83421"/>
        <dbReference type="ChEBI" id="CHEBI:456216"/>
    </reaction>
</comment>
<keyword evidence="3" id="KW-0808">Transferase</keyword>
<evidence type="ECO:0000256" key="3">
    <source>
        <dbReference type="ARBA" id="ARBA00022679"/>
    </source>
</evidence>
<dbReference type="Gene3D" id="3.30.200.20">
    <property type="entry name" value="Phosphorylase Kinase, domain 1"/>
    <property type="match status" value="1"/>
</dbReference>
<dbReference type="GO" id="GO:0005524">
    <property type="term" value="F:ATP binding"/>
    <property type="evidence" value="ECO:0007669"/>
    <property type="project" value="UniProtKB-UniRule"/>
</dbReference>
<dbReference type="FunFam" id="3.30.430.20:FF:000005">
    <property type="entry name" value="Cysteine-rich receptor-like protein kinase 2"/>
    <property type="match status" value="1"/>
</dbReference>
<accession>A0AAV6XRI5</accession>
<sequence length="568" mass="61208">MSTHVGAESGYSLTTAEDTTAAGVPSIATGAVPPQLAAASPSSAGAFSSSSNCGSFFSIFQNHPEHAAATLPAVAALPVAAAAAGAPPSVAGVSSLGGAHGCGTQLQHNSTIIVPNFVATMNNLSDQVRSSGFGIAVAGSGPDANYGLAQCYGDLSVVDCVLCYFQARNLVSTCFPYTGGMIYLDGCFMRGENYTFFQEYTGPNDHVVCGNRTRNDSAFRESTRRALSQAVSAVPNNKGYAWARVAVNRAANSWFYVLANCWRTLSNSSCRACLENASALISGCLPSSEGRALKTGCFMRYSDTDFLNPPIPGNGNSRGAAQKLVKTLHHRNFNFKYSTLEKATGSFDEANKLGHGGFGIVYKGVLLDGREIAVKRLFFYHKHRAQDFYNEVNIISSVEHKNLVRGYMAPEYLAYGQLTEKADVYSFGVVLLEIVTGIKNNGSKTSEYADSLVTIAWRQFQQKTVEELFDLNLMLNNYHNINVKNEISRVVHIGLLCTQQNPSLRPSMSNALQMLIKNEELPAPTRPPFVDEENTMELTNTSENPLLPPGYVDAASVASISQSIFYPR</sequence>
<keyword evidence="4" id="KW-0732">Signal</keyword>
<gene>
    <name evidence="15" type="ORF">BUALT_Bualt05G0158900</name>
</gene>
<comment type="caution">
    <text evidence="15">The sequence shown here is derived from an EMBL/GenBank/DDBJ whole genome shotgun (WGS) entry which is preliminary data.</text>
</comment>
<organism evidence="15 16">
    <name type="scientific">Buddleja alternifolia</name>
    <dbReference type="NCBI Taxonomy" id="168488"/>
    <lineage>
        <taxon>Eukaryota</taxon>
        <taxon>Viridiplantae</taxon>
        <taxon>Streptophyta</taxon>
        <taxon>Embryophyta</taxon>
        <taxon>Tracheophyta</taxon>
        <taxon>Spermatophyta</taxon>
        <taxon>Magnoliopsida</taxon>
        <taxon>eudicotyledons</taxon>
        <taxon>Gunneridae</taxon>
        <taxon>Pentapetalae</taxon>
        <taxon>asterids</taxon>
        <taxon>lamiids</taxon>
        <taxon>Lamiales</taxon>
        <taxon>Scrophulariaceae</taxon>
        <taxon>Buddlejeae</taxon>
        <taxon>Buddleja</taxon>
    </lineage>
</organism>
<dbReference type="Pfam" id="PF07714">
    <property type="entry name" value="PK_Tyr_Ser-Thr"/>
    <property type="match status" value="2"/>
</dbReference>
<keyword evidence="2" id="KW-0597">Phosphoprotein</keyword>
<keyword evidence="8 12" id="KW-0067">ATP-binding</keyword>
<evidence type="ECO:0000256" key="10">
    <source>
        <dbReference type="ARBA" id="ARBA00047558"/>
    </source>
</evidence>
<dbReference type="CDD" id="cd23509">
    <property type="entry name" value="Gnk2-like"/>
    <property type="match status" value="2"/>
</dbReference>
<dbReference type="PROSITE" id="PS50011">
    <property type="entry name" value="PROTEIN_KINASE_DOM"/>
    <property type="match status" value="1"/>
</dbReference>
<reference evidence="15" key="1">
    <citation type="submission" date="2019-10" db="EMBL/GenBank/DDBJ databases">
        <authorList>
            <person name="Zhang R."/>
            <person name="Pan Y."/>
            <person name="Wang J."/>
            <person name="Ma R."/>
            <person name="Yu S."/>
        </authorList>
    </citation>
    <scope>NUCLEOTIDE SEQUENCE</scope>
    <source>
        <strain evidence="15">LA-IB0</strain>
        <tissue evidence="15">Leaf</tissue>
    </source>
</reference>
<dbReference type="InterPro" id="IPR001245">
    <property type="entry name" value="Ser-Thr/Tyr_kinase_cat_dom"/>
</dbReference>